<dbReference type="Gene3D" id="3.60.15.10">
    <property type="entry name" value="Ribonuclease Z/Hydroxyacylglutathione hydrolase-like"/>
    <property type="match status" value="1"/>
</dbReference>
<name>A0A6B9FMN9_9HYPH</name>
<dbReference type="GO" id="GO:0046872">
    <property type="term" value="F:metal ion binding"/>
    <property type="evidence" value="ECO:0007669"/>
    <property type="project" value="UniProtKB-KW"/>
</dbReference>
<comment type="similarity">
    <text evidence="2">Belongs to the metallo-beta-lactamase superfamily.</text>
</comment>
<evidence type="ECO:0000259" key="6">
    <source>
        <dbReference type="SMART" id="SM00849"/>
    </source>
</evidence>
<feature type="domain" description="Metallo-beta-lactamase" evidence="6">
    <location>
        <begin position="37"/>
        <end position="237"/>
    </location>
</feature>
<accession>A0A6B9FMN9</accession>
<dbReference type="SUPFAM" id="SSF56281">
    <property type="entry name" value="Metallo-hydrolase/oxidoreductase"/>
    <property type="match status" value="1"/>
</dbReference>
<evidence type="ECO:0000256" key="4">
    <source>
        <dbReference type="ARBA" id="ARBA00022801"/>
    </source>
</evidence>
<reference evidence="7 8" key="1">
    <citation type="journal article" date="2012" name="Genet. Mol. Biol.">
        <title>Analysis of 16S rRNA and mxaF genes revealing insights into Methylobacterium niche-specific plant association.</title>
        <authorList>
            <person name="Dourado M.N."/>
            <person name="Andreote F.D."/>
            <person name="Dini-Andreote F."/>
            <person name="Conti R."/>
            <person name="Araujo J.M."/>
            <person name="Araujo W.L."/>
        </authorList>
    </citation>
    <scope>NUCLEOTIDE SEQUENCE [LARGE SCALE GENOMIC DNA]</scope>
    <source>
        <strain evidence="7 8">SR1.6/6</strain>
    </source>
</reference>
<evidence type="ECO:0000313" key="8">
    <source>
        <dbReference type="Proteomes" id="UP000012488"/>
    </source>
</evidence>
<dbReference type="OrthoDB" id="9773738at2"/>
<dbReference type="InterPro" id="IPR001279">
    <property type="entry name" value="Metallo-B-lactamas"/>
</dbReference>
<dbReference type="InterPro" id="IPR036866">
    <property type="entry name" value="RibonucZ/Hydroxyglut_hydro"/>
</dbReference>
<evidence type="ECO:0000256" key="1">
    <source>
        <dbReference type="ARBA" id="ARBA00001947"/>
    </source>
</evidence>
<dbReference type="InterPro" id="IPR051013">
    <property type="entry name" value="MBL_superfamily_lactonases"/>
</dbReference>
<keyword evidence="4" id="KW-0378">Hydrolase</keyword>
<dbReference type="GO" id="GO:0016787">
    <property type="term" value="F:hydrolase activity"/>
    <property type="evidence" value="ECO:0007669"/>
    <property type="project" value="UniProtKB-KW"/>
</dbReference>
<evidence type="ECO:0000256" key="2">
    <source>
        <dbReference type="ARBA" id="ARBA00007749"/>
    </source>
</evidence>
<dbReference type="KEGG" id="mmes:MMSR116_11605"/>
<reference evidence="7 8" key="2">
    <citation type="journal article" date="2013" name="Genome Announc.">
        <title>Draft Genome Sequence of Methylobacterium mesophilicum Strain SR1.6/6, Isolated from Citrus sinensis.</title>
        <authorList>
            <person name="Marinho Almeida D."/>
            <person name="Dini-Andreote F."/>
            <person name="Camargo Neves A.A."/>
            <person name="Juca Ramos R.T."/>
            <person name="Andreote F.D."/>
            <person name="Carneiro A.R."/>
            <person name="Oliveira de Souza Lima A."/>
            <person name="Caracciolo Gomes de Sa P.H."/>
            <person name="Ribeiro Barbosa M.S."/>
            <person name="Araujo W.L."/>
            <person name="Silva A."/>
        </authorList>
    </citation>
    <scope>NUCLEOTIDE SEQUENCE [LARGE SCALE GENOMIC DNA]</scope>
    <source>
        <strain evidence="7 8">SR1.6/6</strain>
    </source>
</reference>
<dbReference type="EMBL" id="CP043538">
    <property type="protein sequence ID" value="QGY02444.1"/>
    <property type="molecule type" value="Genomic_DNA"/>
</dbReference>
<keyword evidence="3" id="KW-0479">Metal-binding</keyword>
<evidence type="ECO:0000313" key="7">
    <source>
        <dbReference type="EMBL" id="QGY02444.1"/>
    </source>
</evidence>
<organism evidence="7 8">
    <name type="scientific">Methylobacterium mesophilicum SR1.6/6</name>
    <dbReference type="NCBI Taxonomy" id="908290"/>
    <lineage>
        <taxon>Bacteria</taxon>
        <taxon>Pseudomonadati</taxon>
        <taxon>Pseudomonadota</taxon>
        <taxon>Alphaproteobacteria</taxon>
        <taxon>Hyphomicrobiales</taxon>
        <taxon>Methylobacteriaceae</taxon>
        <taxon>Methylobacterium</taxon>
    </lineage>
</organism>
<dbReference type="AlphaFoldDB" id="A0A6B9FMN9"/>
<evidence type="ECO:0000256" key="3">
    <source>
        <dbReference type="ARBA" id="ARBA00022723"/>
    </source>
</evidence>
<dbReference type="RefSeq" id="WP_010683026.1">
    <property type="nucleotide sequence ID" value="NZ_CP043538.1"/>
</dbReference>
<protein>
    <submittedName>
        <fullName evidence="7">N-acyl homoserine lactonase family protein</fullName>
    </submittedName>
</protein>
<dbReference type="PANTHER" id="PTHR42978:SF7">
    <property type="entry name" value="METALLO-HYDROLASE RV2300C-RELATED"/>
    <property type="match status" value="1"/>
</dbReference>
<gene>
    <name evidence="7" type="ORF">MMSR116_11605</name>
</gene>
<dbReference type="CDD" id="cd07729">
    <property type="entry name" value="AHL_lactonase_MBL-fold"/>
    <property type="match status" value="1"/>
</dbReference>
<dbReference type="PANTHER" id="PTHR42978">
    <property type="entry name" value="QUORUM-QUENCHING LACTONASE YTNP-RELATED-RELATED"/>
    <property type="match status" value="1"/>
</dbReference>
<dbReference type="Pfam" id="PF00753">
    <property type="entry name" value="Lactamase_B"/>
    <property type="match status" value="1"/>
</dbReference>
<proteinExistence type="inferred from homology"/>
<evidence type="ECO:0000256" key="5">
    <source>
        <dbReference type="ARBA" id="ARBA00022833"/>
    </source>
</evidence>
<comment type="cofactor">
    <cofactor evidence="1">
        <name>Zn(2+)</name>
        <dbReference type="ChEBI" id="CHEBI:29105"/>
    </cofactor>
</comment>
<dbReference type="Proteomes" id="UP000012488">
    <property type="component" value="Chromosome"/>
</dbReference>
<keyword evidence="5" id="KW-0862">Zinc</keyword>
<sequence length="269" mass="30572">MDAEIFEIYAIKYAHHHRMARENFIGGDIHDGPMPIDYFVWVIRGGARTVVVDTGFDRAMAMKRGRNIVRPVEEGLARIGVDPRKVEDVVLTHLHYDHAGNHDLFPNARFHVQEREMAFCTGRCMCHPEVRHPFAAEDVKAMVDRLFQDRVCFREATDTLYPGITLHRVGGHSDGLQIVRVRTARGWVVLASDAAHFFANIGRRLAYPIVYNVGDMFEGYRTVRRLAESEDHIVPGHDPQVLAIYPQAFEDAAGWIVRVDQPPTASPTY</sequence>
<dbReference type="SMART" id="SM00849">
    <property type="entry name" value="Lactamase_B"/>
    <property type="match status" value="1"/>
</dbReference>